<dbReference type="AlphaFoldDB" id="A0A1V9DDX4"/>
<dbReference type="Proteomes" id="UP000192769">
    <property type="component" value="Unassembled WGS sequence"/>
</dbReference>
<evidence type="ECO:0000313" key="1">
    <source>
        <dbReference type="EMBL" id="OQP31904.1"/>
    </source>
</evidence>
<protein>
    <recommendedName>
        <fullName evidence="3">DUF2732 domain-containing protein</fullName>
    </recommendedName>
</protein>
<keyword evidence="2" id="KW-1185">Reference proteome</keyword>
<dbReference type="RefSeq" id="WP_081140829.1">
    <property type="nucleotide sequence ID" value="NZ_MWUE01000025.1"/>
</dbReference>
<proteinExistence type="predicted"/>
<sequence length="72" mass="8054">MKHAVHRAENEALNALLTAARADERKDRAQAVAARLAAMATHISRQGLNGIEAAELIRHEAQRYRDESEELH</sequence>
<dbReference type="InterPro" id="IPR020126">
    <property type="entry name" value="DUF2732"/>
</dbReference>
<evidence type="ECO:0008006" key="3">
    <source>
        <dbReference type="Google" id="ProtNLM"/>
    </source>
</evidence>
<comment type="caution">
    <text evidence="1">The sequence shown here is derived from an EMBL/GenBank/DDBJ whole genome shotgun (WGS) entry which is preliminary data.</text>
</comment>
<gene>
    <name evidence="1" type="ORF">B2J69_17035</name>
</gene>
<name>A0A1V9DDX4_9GAMM</name>
<dbReference type="OrthoDB" id="6546490at2"/>
<reference evidence="1 2" key="1">
    <citation type="submission" date="2017-02" db="EMBL/GenBank/DDBJ databases">
        <title>Whole genome shotgun sequence of Pantoea agglomerans strain AS1 isolated from a cycad, Zamia floridana in Central Florida, USA.</title>
        <authorList>
            <person name="Lata P."/>
            <person name="Govindarajan S."/>
            <person name="Qi F."/>
            <person name="Li J.-L."/>
            <person name="Maurya S.K."/>
            <person name="Sahoo M.K."/>
        </authorList>
    </citation>
    <scope>NUCLEOTIDE SEQUENCE [LARGE SCALE GENOMIC DNA]</scope>
    <source>
        <strain evidence="1 2">AS1</strain>
    </source>
</reference>
<dbReference type="Pfam" id="PF10809">
    <property type="entry name" value="DUF2732"/>
    <property type="match status" value="1"/>
</dbReference>
<accession>A0A1V9DDX4</accession>
<dbReference type="EMBL" id="MWUE01000025">
    <property type="protein sequence ID" value="OQP31904.1"/>
    <property type="molecule type" value="Genomic_DNA"/>
</dbReference>
<evidence type="ECO:0000313" key="2">
    <source>
        <dbReference type="Proteomes" id="UP000192769"/>
    </source>
</evidence>
<organism evidence="1 2">
    <name type="scientific">Pantoea latae</name>
    <dbReference type="NCBI Taxonomy" id="1964541"/>
    <lineage>
        <taxon>Bacteria</taxon>
        <taxon>Pseudomonadati</taxon>
        <taxon>Pseudomonadota</taxon>
        <taxon>Gammaproteobacteria</taxon>
        <taxon>Enterobacterales</taxon>
        <taxon>Erwiniaceae</taxon>
        <taxon>Pantoea</taxon>
    </lineage>
</organism>